<keyword evidence="1" id="KW-0472">Membrane</keyword>
<evidence type="ECO:0000256" key="1">
    <source>
        <dbReference type="SAM" id="Phobius"/>
    </source>
</evidence>
<keyword evidence="1" id="KW-0812">Transmembrane</keyword>
<evidence type="ECO:0000313" key="8">
    <source>
        <dbReference type="Proteomes" id="UP001498501"/>
    </source>
</evidence>
<dbReference type="OrthoDB" id="6705109at2"/>
<protein>
    <recommendedName>
        <fullName evidence="9">Lipoprotein</fullName>
    </recommendedName>
</protein>
<dbReference type="EMBL" id="QEWH01000074">
    <property type="protein sequence ID" value="RBA45198.1"/>
    <property type="molecule type" value="Genomic_DNA"/>
</dbReference>
<evidence type="ECO:0000313" key="5">
    <source>
        <dbReference type="EMBL" id="RBA45198.1"/>
    </source>
</evidence>
<reference evidence="3 8" key="4">
    <citation type="submission" date="2024-03" db="EMBL/GenBank/DDBJ databases">
        <title>Cross-transmission of Acinetobacter junii carrying blaOXA-58 in a neonatal intensive care unit.</title>
        <authorList>
            <person name="Bour M."/>
            <person name="Potron A."/>
            <person name="Lecointe D."/>
        </authorList>
    </citation>
    <scope>NUCLEOTIDE SEQUENCE [LARGE SCALE GENOMIC DNA]</scope>
    <source>
        <strain evidence="3 8">21A3096 case 1</strain>
    </source>
</reference>
<sequence>MSFLKKKNNASFVFFIIVLYACLGFGLGFVIWEYFLLSP</sequence>
<dbReference type="Proteomes" id="UP000679388">
    <property type="component" value="Chromosome"/>
</dbReference>
<dbReference type="Proteomes" id="UP001208534">
    <property type="component" value="Unassembled WGS sequence"/>
</dbReference>
<organism evidence="2 7">
    <name type="scientific">Acinetobacter junii</name>
    <dbReference type="NCBI Taxonomy" id="40215"/>
    <lineage>
        <taxon>Bacteria</taxon>
        <taxon>Pseudomonadati</taxon>
        <taxon>Pseudomonadota</taxon>
        <taxon>Gammaproteobacteria</taxon>
        <taxon>Moraxellales</taxon>
        <taxon>Moraxellaceae</taxon>
        <taxon>Acinetobacter</taxon>
    </lineage>
</organism>
<evidence type="ECO:0008006" key="9">
    <source>
        <dbReference type="Google" id="ProtNLM"/>
    </source>
</evidence>
<reference evidence="5 6" key="1">
    <citation type="submission" date="2018-04" db="EMBL/GenBank/DDBJ databases">
        <title>Acinetobacter junii Genome sequencing and assembly.</title>
        <authorList>
            <person name="Su J."/>
            <person name="Rensing C."/>
            <person name="Mazhar H.S."/>
        </authorList>
    </citation>
    <scope>NUCLEOTIDE SEQUENCE [LARGE SCALE GENOMIC DNA]</scope>
    <source>
        <strain evidence="5 6">SC22</strain>
    </source>
</reference>
<name>A0A2R4USV2_ACIJU</name>
<reference evidence="2" key="3">
    <citation type="submission" date="2021-06" db="EMBL/GenBank/DDBJ databases">
        <title>Propagation of a rapidly emergent carbapenem-resistant Acinetobacter baumannii lineage by various extra-hospital transmission networks.</title>
        <authorList>
            <person name="Calix J."/>
        </authorList>
    </citation>
    <scope>NUCLEOTIDE SEQUENCE</scope>
    <source>
        <strain evidence="2">WU_MDCI_Aw63</strain>
    </source>
</reference>
<dbReference type="Proteomes" id="UP001498501">
    <property type="component" value="Unassembled WGS sequence"/>
</dbReference>
<dbReference type="EMBL" id="JBBMLE010000011">
    <property type="protein sequence ID" value="MEK0251760.1"/>
    <property type="molecule type" value="Genomic_DNA"/>
</dbReference>
<evidence type="ECO:0000313" key="3">
    <source>
        <dbReference type="EMBL" id="MEK0251760.1"/>
    </source>
</evidence>
<proteinExistence type="predicted"/>
<dbReference type="AlphaFoldDB" id="A0A2R4USV2"/>
<reference evidence="4" key="2">
    <citation type="submission" date="2020-07" db="EMBL/GenBank/DDBJ databases">
        <title>Acinetobacter junii strain YR7 chromosome and plasmid pNDM-YR7.</title>
        <authorList>
            <person name="Tang B."/>
        </authorList>
    </citation>
    <scope>NUCLEOTIDE SEQUENCE</scope>
    <source>
        <strain evidence="4">YR7</strain>
    </source>
</reference>
<evidence type="ECO:0000313" key="2">
    <source>
        <dbReference type="EMBL" id="MCU4395475.1"/>
    </source>
</evidence>
<dbReference type="EMBL" id="CP059558">
    <property type="protein sequence ID" value="QUY36397.1"/>
    <property type="molecule type" value="Genomic_DNA"/>
</dbReference>
<keyword evidence="1" id="KW-1133">Transmembrane helix</keyword>
<accession>A0A2R4USV2</accession>
<dbReference type="RefSeq" id="WP_004916987.1">
    <property type="nucleotide sequence ID" value="NZ_BBOS01000050.1"/>
</dbReference>
<evidence type="ECO:0000313" key="4">
    <source>
        <dbReference type="EMBL" id="QUY36397.1"/>
    </source>
</evidence>
<evidence type="ECO:0000313" key="6">
    <source>
        <dbReference type="Proteomes" id="UP000253688"/>
    </source>
</evidence>
<dbReference type="EMBL" id="JAHPRE010000001">
    <property type="protein sequence ID" value="MCU4395475.1"/>
    <property type="molecule type" value="Genomic_DNA"/>
</dbReference>
<dbReference type="PROSITE" id="PS51257">
    <property type="entry name" value="PROKAR_LIPOPROTEIN"/>
    <property type="match status" value="1"/>
</dbReference>
<keyword evidence="8" id="KW-1185">Reference proteome</keyword>
<feature type="transmembrane region" description="Helical" evidence="1">
    <location>
        <begin position="12"/>
        <end position="35"/>
    </location>
</feature>
<evidence type="ECO:0000313" key="7">
    <source>
        <dbReference type="Proteomes" id="UP001208534"/>
    </source>
</evidence>
<dbReference type="GeneID" id="70093717"/>
<dbReference type="Proteomes" id="UP000253688">
    <property type="component" value="Unassembled WGS sequence"/>
</dbReference>
<gene>
    <name evidence="5" type="ORF">DC346_12640</name>
    <name evidence="4" type="ORF">H2677_14345</name>
    <name evidence="2" type="ORF">KTH64_00460</name>
    <name evidence="3" type="ORF">WM018_04360</name>
</gene>